<evidence type="ECO:0000313" key="3">
    <source>
        <dbReference type="EMBL" id="SDW73040.1"/>
    </source>
</evidence>
<protein>
    <submittedName>
        <fullName evidence="3">VPLPA-CTERM protein sorting domain-containing protein</fullName>
    </submittedName>
</protein>
<keyword evidence="1" id="KW-1133">Transmembrane helix</keyword>
<keyword evidence="1" id="KW-0472">Membrane</keyword>
<dbReference type="NCBIfam" id="TIGR03370">
    <property type="entry name" value="VPLPA-CTERM"/>
    <property type="match status" value="1"/>
</dbReference>
<keyword evidence="4" id="KW-1185">Reference proteome</keyword>
<sequence>MHLSRALAIAGLAAFAPLSAQAAAVFEAEAYAEAFDFSATYVIGGADASADFEMSTDSDTDDDLYEEGEGIGFTDGTISGPPVYGLDSYIIGDSGPNLGFVQASAFGFIDFMLTNTSATESIAFGFTYRLGVFADASIVVDDPSVLYDAYAFAGALVFLDTVRIDGLGSELVDDEGVLDIRTAASDALFGPFGPDDQESGEIDVNITLDPGEVFYLTLETYTEGFAEAAVPVPAALPLLAAGLAGLGLAGRRRRGRRDAA</sequence>
<accession>A0A1H2VXI6</accession>
<reference evidence="3 4" key="1">
    <citation type="submission" date="2016-10" db="EMBL/GenBank/DDBJ databases">
        <authorList>
            <person name="de Groot N.N."/>
        </authorList>
    </citation>
    <scope>NUCLEOTIDE SEQUENCE [LARGE SCALE GENOMIC DNA]</scope>
    <source>
        <strain evidence="3 4">DSM 17890</strain>
    </source>
</reference>
<dbReference type="RefSeq" id="WP_092680477.1">
    <property type="nucleotide sequence ID" value="NZ_FNMZ01000002.1"/>
</dbReference>
<feature type="chain" id="PRO_5011473200" evidence="2">
    <location>
        <begin position="23"/>
        <end position="260"/>
    </location>
</feature>
<dbReference type="AlphaFoldDB" id="A0A1H2VXI6"/>
<evidence type="ECO:0000256" key="1">
    <source>
        <dbReference type="SAM" id="Phobius"/>
    </source>
</evidence>
<name>A0A1H2VXI6_9RHOB</name>
<feature type="transmembrane region" description="Helical" evidence="1">
    <location>
        <begin position="228"/>
        <end position="249"/>
    </location>
</feature>
<dbReference type="InterPro" id="IPR022472">
    <property type="entry name" value="VPLPA-CTERM"/>
</dbReference>
<proteinExistence type="predicted"/>
<dbReference type="Proteomes" id="UP000199118">
    <property type="component" value="Unassembled WGS sequence"/>
</dbReference>
<keyword evidence="2" id="KW-0732">Signal</keyword>
<organism evidence="3 4">
    <name type="scientific">Albimonas donghaensis</name>
    <dbReference type="NCBI Taxonomy" id="356660"/>
    <lineage>
        <taxon>Bacteria</taxon>
        <taxon>Pseudomonadati</taxon>
        <taxon>Pseudomonadota</taxon>
        <taxon>Alphaproteobacteria</taxon>
        <taxon>Rhodobacterales</taxon>
        <taxon>Paracoccaceae</taxon>
        <taxon>Albimonas</taxon>
    </lineage>
</organism>
<gene>
    <name evidence="3" type="ORF">SAMN05444336_102202</name>
</gene>
<feature type="signal peptide" evidence="2">
    <location>
        <begin position="1"/>
        <end position="22"/>
    </location>
</feature>
<evidence type="ECO:0000256" key="2">
    <source>
        <dbReference type="SAM" id="SignalP"/>
    </source>
</evidence>
<dbReference type="EMBL" id="FNMZ01000002">
    <property type="protein sequence ID" value="SDW73040.1"/>
    <property type="molecule type" value="Genomic_DNA"/>
</dbReference>
<keyword evidence="1" id="KW-0812">Transmembrane</keyword>
<evidence type="ECO:0000313" key="4">
    <source>
        <dbReference type="Proteomes" id="UP000199118"/>
    </source>
</evidence>